<dbReference type="Proteomes" id="UP000241769">
    <property type="component" value="Unassembled WGS sequence"/>
</dbReference>
<dbReference type="PANTHER" id="PTHR12482">
    <property type="entry name" value="LIPASE ROG1-RELATED-RELATED"/>
    <property type="match status" value="1"/>
</dbReference>
<evidence type="ECO:0000259" key="1">
    <source>
        <dbReference type="Pfam" id="PF05057"/>
    </source>
</evidence>
<dbReference type="EMBL" id="MDYQ01000027">
    <property type="protein sequence ID" value="PRP86757.1"/>
    <property type="molecule type" value="Genomic_DNA"/>
</dbReference>
<comment type="caution">
    <text evidence="2">The sequence shown here is derived from an EMBL/GenBank/DDBJ whole genome shotgun (WGS) entry which is preliminary data.</text>
</comment>
<name>A0A2P6NS26_9EUKA</name>
<dbReference type="InterPro" id="IPR007751">
    <property type="entry name" value="DUF676_lipase-like"/>
</dbReference>
<dbReference type="InParanoid" id="A0A2P6NS26"/>
<dbReference type="OrthoDB" id="273452at2759"/>
<dbReference type="Gene3D" id="3.40.50.1820">
    <property type="entry name" value="alpha/beta hydrolase"/>
    <property type="match status" value="1"/>
</dbReference>
<evidence type="ECO:0000313" key="3">
    <source>
        <dbReference type="Proteomes" id="UP000241769"/>
    </source>
</evidence>
<protein>
    <submittedName>
        <fullName evidence="2">Lipase/serine esterase</fullName>
    </submittedName>
</protein>
<keyword evidence="3" id="KW-1185">Reference proteome</keyword>
<reference evidence="2 3" key="1">
    <citation type="journal article" date="2018" name="Genome Biol. Evol.">
        <title>Multiple Roots of Fruiting Body Formation in Amoebozoa.</title>
        <authorList>
            <person name="Hillmann F."/>
            <person name="Forbes G."/>
            <person name="Novohradska S."/>
            <person name="Ferling I."/>
            <person name="Riege K."/>
            <person name="Groth M."/>
            <person name="Westermann M."/>
            <person name="Marz M."/>
            <person name="Spaller T."/>
            <person name="Winckler T."/>
            <person name="Schaap P."/>
            <person name="Glockner G."/>
        </authorList>
    </citation>
    <scope>NUCLEOTIDE SEQUENCE [LARGE SCALE GENOMIC DNA]</scope>
    <source>
        <strain evidence="2 3">Jena</strain>
    </source>
</reference>
<organism evidence="2 3">
    <name type="scientific">Planoprotostelium fungivorum</name>
    <dbReference type="NCBI Taxonomy" id="1890364"/>
    <lineage>
        <taxon>Eukaryota</taxon>
        <taxon>Amoebozoa</taxon>
        <taxon>Evosea</taxon>
        <taxon>Variosea</taxon>
        <taxon>Cavosteliida</taxon>
        <taxon>Cavosteliaceae</taxon>
        <taxon>Planoprotostelium</taxon>
    </lineage>
</organism>
<dbReference type="Pfam" id="PF05057">
    <property type="entry name" value="DUF676"/>
    <property type="match status" value="1"/>
</dbReference>
<gene>
    <name evidence="2" type="ORF">PROFUN_02906</name>
</gene>
<sequence>MGKGKGTFSTDDTDIEHLIVLVHGMGGDVSDLSFLGKRLRKLSPNIAVYYSTKNSSFRGTYDGINTGGLRLKEEFILTFHAKVMQESARYAKLKYLSMIGHSLGIGKLYDSGYFERIKPLNFITLATPHVGSGNTDDLLGTFTNFLCRWILSTTGAQLILEDDPISPLLLKMTERESNFMIALSMFARRVIYANVGGDLSVRYHTSALVDRPSLDIHNVSPLEKYPSIVECVEVSPGARADQSASEALSNAEFGIVGDSSSSVSDHETHVTEVVGREGQDRISPEKVDLIKKMLKSMLTVSWTRVSVKIDSWFLNHVKIISKPMMFLMGPNGDDVTEHVADQLLFE</sequence>
<dbReference type="AlphaFoldDB" id="A0A2P6NS26"/>
<proteinExistence type="predicted"/>
<dbReference type="PANTHER" id="PTHR12482:SF62">
    <property type="entry name" value="LIPASE ROG1-RELATED"/>
    <property type="match status" value="1"/>
</dbReference>
<dbReference type="InterPro" id="IPR029058">
    <property type="entry name" value="AB_hydrolase_fold"/>
</dbReference>
<feature type="domain" description="DUF676" evidence="1">
    <location>
        <begin position="16"/>
        <end position="205"/>
    </location>
</feature>
<evidence type="ECO:0000313" key="2">
    <source>
        <dbReference type="EMBL" id="PRP86757.1"/>
    </source>
</evidence>
<dbReference type="InterPro" id="IPR044294">
    <property type="entry name" value="Lipase-like"/>
</dbReference>
<accession>A0A2P6NS26</accession>
<dbReference type="SUPFAM" id="SSF53474">
    <property type="entry name" value="alpha/beta-Hydrolases"/>
    <property type="match status" value="1"/>
</dbReference>